<protein>
    <recommendedName>
        <fullName evidence="6">Iron dicitrate transport regulator FecR</fullName>
    </recommendedName>
</protein>
<reference evidence="4 5" key="1">
    <citation type="submission" date="2016-10" db="EMBL/GenBank/DDBJ databases">
        <title>Complete Genome Sequence of the Nonylphenol-Degrading Bacterium Sphingobium cloacae JCM 10874T.</title>
        <authorList>
            <person name="Ootsuka M."/>
            <person name="Nishizawa T."/>
            <person name="Ohta H."/>
        </authorList>
    </citation>
    <scope>NUCLEOTIDE SEQUENCE [LARGE SCALE GENOMIC DNA]</scope>
    <source>
        <strain evidence="4 5">JCM 10874</strain>
    </source>
</reference>
<organism evidence="4 5">
    <name type="scientific">Sphingobium cloacae</name>
    <dbReference type="NCBI Taxonomy" id="120107"/>
    <lineage>
        <taxon>Bacteria</taxon>
        <taxon>Pseudomonadati</taxon>
        <taxon>Pseudomonadota</taxon>
        <taxon>Alphaproteobacteria</taxon>
        <taxon>Sphingomonadales</taxon>
        <taxon>Sphingomonadaceae</taxon>
        <taxon>Sphingobium</taxon>
    </lineage>
</organism>
<proteinExistence type="predicted"/>
<name>A0A1E1F4B1_9SPHN</name>
<dbReference type="Proteomes" id="UP000218272">
    <property type="component" value="Chromosome SCLO_1"/>
</dbReference>
<dbReference type="InterPro" id="IPR032623">
    <property type="entry name" value="FecR_N"/>
</dbReference>
<evidence type="ECO:0000259" key="3">
    <source>
        <dbReference type="Pfam" id="PF16220"/>
    </source>
</evidence>
<dbReference type="Pfam" id="PF16220">
    <property type="entry name" value="DUF4880"/>
    <property type="match status" value="1"/>
</dbReference>
<dbReference type="AlphaFoldDB" id="A0A1E1F4B1"/>
<evidence type="ECO:0008006" key="6">
    <source>
        <dbReference type="Google" id="ProtNLM"/>
    </source>
</evidence>
<feature type="domain" description="FecR N-terminal" evidence="3">
    <location>
        <begin position="11"/>
        <end position="50"/>
    </location>
</feature>
<feature type="region of interest" description="Disordered" evidence="1">
    <location>
        <begin position="66"/>
        <end position="92"/>
    </location>
</feature>
<dbReference type="PIRSF" id="PIRSF018266">
    <property type="entry name" value="FecR"/>
    <property type="match status" value="1"/>
</dbReference>
<evidence type="ECO:0000259" key="2">
    <source>
        <dbReference type="Pfam" id="PF04773"/>
    </source>
</evidence>
<dbReference type="GO" id="GO:0016989">
    <property type="term" value="F:sigma factor antagonist activity"/>
    <property type="evidence" value="ECO:0007669"/>
    <property type="project" value="TreeGrafter"/>
</dbReference>
<gene>
    <name evidence="4" type="ORF">SCLO_1023150</name>
</gene>
<dbReference type="KEGG" id="sclo:SCLO_1023150"/>
<evidence type="ECO:0000313" key="4">
    <source>
        <dbReference type="EMBL" id="BAV65355.1"/>
    </source>
</evidence>
<evidence type="ECO:0000256" key="1">
    <source>
        <dbReference type="SAM" id="MobiDB-lite"/>
    </source>
</evidence>
<dbReference type="Pfam" id="PF04773">
    <property type="entry name" value="FecR"/>
    <property type="match status" value="1"/>
</dbReference>
<feature type="compositionally biased region" description="Low complexity" evidence="1">
    <location>
        <begin position="69"/>
        <end position="79"/>
    </location>
</feature>
<evidence type="ECO:0000313" key="5">
    <source>
        <dbReference type="Proteomes" id="UP000218272"/>
    </source>
</evidence>
<dbReference type="PANTHER" id="PTHR30273">
    <property type="entry name" value="PERIPLASMIC SIGNAL SENSOR AND SIGMA FACTOR ACTIVATOR FECR-RELATED"/>
    <property type="match status" value="1"/>
</dbReference>
<dbReference type="InterPro" id="IPR012373">
    <property type="entry name" value="Ferrdict_sens_TM"/>
</dbReference>
<keyword evidence="5" id="KW-1185">Reference proteome</keyword>
<sequence>MASDRKRALLEAADWYTRIIEGDDPDLDGRFHDWLDADPLHAESWRDILRTGRSLARLEPTTSAQWVQGRAAPAGEARAAPPPRRRAGRRFSLSPSRLPFNGKRLLAGAAAACAVFAFAPDAIIWWQADQTSRAGEVRALALADGTKVDLGPASAIAIDYEGGRRNVRLLAGQAWFEVAHDPARPFRVESDNARVTVLGTGFDVRMTGGATDVSVAHGRVRLESLPDTKQTRELTAGEWASIAPDVRERHGAASVPLLGLWRRGELVARGETLGNVIEQIRPWYRGRILVLDSSLAAVPVTGIFKASDPLRAICNLVEPHGGRVATVTPWLIVVTKG</sequence>
<dbReference type="RefSeq" id="WP_066519038.1">
    <property type="nucleotide sequence ID" value="NZ_AP017655.1"/>
</dbReference>
<accession>A0A1E1F4B1</accession>
<dbReference type="EMBL" id="AP017655">
    <property type="protein sequence ID" value="BAV65355.1"/>
    <property type="molecule type" value="Genomic_DNA"/>
</dbReference>
<feature type="domain" description="FecR protein" evidence="2">
    <location>
        <begin position="132"/>
        <end position="221"/>
    </location>
</feature>
<dbReference type="InterPro" id="IPR006860">
    <property type="entry name" value="FecR"/>
</dbReference>
<dbReference type="Gene3D" id="2.60.120.1440">
    <property type="match status" value="1"/>
</dbReference>
<dbReference type="PANTHER" id="PTHR30273:SF2">
    <property type="entry name" value="PROTEIN FECR"/>
    <property type="match status" value="1"/>
</dbReference>